<name>A0A4Q0I6G9_9FIRM</name>
<sequence length="215" mass="24708">MEKEKLIQILWDYLHMNHRLEKSDCIVVLGSHDTRVAVRGAEVFLEGFAPLIVFSGGYGKLTKHIWNSTEAEKFARIAINMGVPEDFILIEDKSSNTGENILFVKDLIDIRQIKAEKLIVVNKPYMERRTYAAFKKLWPETEVLVTSPQMGIKEYLAGYGSGEITEDEVINVMVGDLQRIKLYPEKGFQVHQDIPKEVWDAYLKLVEMGYTKHLC</sequence>
<dbReference type="Proteomes" id="UP000289166">
    <property type="component" value="Unassembled WGS sequence"/>
</dbReference>
<feature type="domain" description="DUF218" evidence="1">
    <location>
        <begin position="24"/>
        <end position="156"/>
    </location>
</feature>
<evidence type="ECO:0000313" key="3">
    <source>
        <dbReference type="Proteomes" id="UP000289166"/>
    </source>
</evidence>
<reference evidence="3" key="1">
    <citation type="submission" date="2018-11" db="EMBL/GenBank/DDBJ databases">
        <title>Genome sequencing of a novel mesophilic and cellulolytic organism within the genus Hungateiclostridium.</title>
        <authorList>
            <person name="Rettenmaier R."/>
            <person name="Liebl W."/>
            <person name="Zverlov V."/>
        </authorList>
    </citation>
    <scope>NUCLEOTIDE SEQUENCE [LARGE SCALE GENOMIC DNA]</scope>
    <source>
        <strain evidence="3">N2K1</strain>
    </source>
</reference>
<gene>
    <name evidence="2" type="ORF">EFD62_05430</name>
</gene>
<dbReference type="Gene3D" id="3.40.50.620">
    <property type="entry name" value="HUPs"/>
    <property type="match status" value="1"/>
</dbReference>
<protein>
    <submittedName>
        <fullName evidence="2">YdcF family protein</fullName>
    </submittedName>
</protein>
<dbReference type="InterPro" id="IPR003848">
    <property type="entry name" value="DUF218"/>
</dbReference>
<dbReference type="AlphaFoldDB" id="A0A4Q0I6G9"/>
<dbReference type="InterPro" id="IPR051599">
    <property type="entry name" value="Cell_Envelope_Assoc"/>
</dbReference>
<accession>A0A4Q0I6G9</accession>
<keyword evidence="3" id="KW-1185">Reference proteome</keyword>
<dbReference type="CDD" id="cd06259">
    <property type="entry name" value="YdcF-like"/>
    <property type="match status" value="1"/>
</dbReference>
<proteinExistence type="predicted"/>
<organism evidence="2 3">
    <name type="scientific">Acetivibrio mesophilus</name>
    <dbReference type="NCBI Taxonomy" id="2487273"/>
    <lineage>
        <taxon>Bacteria</taxon>
        <taxon>Bacillati</taxon>
        <taxon>Bacillota</taxon>
        <taxon>Clostridia</taxon>
        <taxon>Eubacteriales</taxon>
        <taxon>Oscillospiraceae</taxon>
        <taxon>Acetivibrio</taxon>
    </lineage>
</organism>
<dbReference type="Pfam" id="PF02698">
    <property type="entry name" value="DUF218"/>
    <property type="match status" value="1"/>
</dbReference>
<dbReference type="EMBL" id="RLII01000004">
    <property type="protein sequence ID" value="RXE59868.1"/>
    <property type="molecule type" value="Genomic_DNA"/>
</dbReference>
<evidence type="ECO:0000313" key="2">
    <source>
        <dbReference type="EMBL" id="RXE59868.1"/>
    </source>
</evidence>
<comment type="caution">
    <text evidence="2">The sequence shown here is derived from an EMBL/GenBank/DDBJ whole genome shotgun (WGS) entry which is preliminary data.</text>
</comment>
<dbReference type="PANTHER" id="PTHR30336:SF20">
    <property type="entry name" value="DUF218 DOMAIN-CONTAINING PROTEIN"/>
    <property type="match status" value="1"/>
</dbReference>
<dbReference type="OrthoDB" id="9782395at2"/>
<dbReference type="GO" id="GO:0005886">
    <property type="term" value="C:plasma membrane"/>
    <property type="evidence" value="ECO:0007669"/>
    <property type="project" value="TreeGrafter"/>
</dbReference>
<dbReference type="InterPro" id="IPR014729">
    <property type="entry name" value="Rossmann-like_a/b/a_fold"/>
</dbReference>
<evidence type="ECO:0000259" key="1">
    <source>
        <dbReference type="Pfam" id="PF02698"/>
    </source>
</evidence>
<dbReference type="PANTHER" id="PTHR30336">
    <property type="entry name" value="INNER MEMBRANE PROTEIN, PROBABLE PERMEASE"/>
    <property type="match status" value="1"/>
</dbReference>